<keyword evidence="1" id="KW-1185">Reference proteome</keyword>
<proteinExistence type="predicted"/>
<dbReference type="eggNOG" id="KOG0017">
    <property type="taxonomic scope" value="Eukaryota"/>
</dbReference>
<dbReference type="Proteomes" id="UP000095282">
    <property type="component" value="Unplaced"/>
</dbReference>
<dbReference type="WBParaSite" id="Csp11.Scaffold354.g885.t1">
    <property type="protein sequence ID" value="Csp11.Scaffold354.g885.t1"/>
    <property type="gene ID" value="Csp11.Scaffold354.g885"/>
</dbReference>
<dbReference type="GO" id="GO:0006508">
    <property type="term" value="P:proteolysis"/>
    <property type="evidence" value="ECO:0007669"/>
    <property type="project" value="InterPro"/>
</dbReference>
<reference evidence="2" key="1">
    <citation type="submission" date="2016-11" db="UniProtKB">
        <authorList>
            <consortium name="WormBaseParasite"/>
        </authorList>
    </citation>
    <scope>IDENTIFICATION</scope>
</reference>
<dbReference type="InterPro" id="IPR001969">
    <property type="entry name" value="Aspartic_peptidase_AS"/>
</dbReference>
<organism evidence="1 2">
    <name type="scientific">Caenorhabditis tropicalis</name>
    <dbReference type="NCBI Taxonomy" id="1561998"/>
    <lineage>
        <taxon>Eukaryota</taxon>
        <taxon>Metazoa</taxon>
        <taxon>Ecdysozoa</taxon>
        <taxon>Nematoda</taxon>
        <taxon>Chromadorea</taxon>
        <taxon>Rhabditida</taxon>
        <taxon>Rhabditina</taxon>
        <taxon>Rhabditomorpha</taxon>
        <taxon>Rhabditoidea</taxon>
        <taxon>Rhabditidae</taxon>
        <taxon>Peloderinae</taxon>
        <taxon>Caenorhabditis</taxon>
    </lineage>
</organism>
<protein>
    <submittedName>
        <fullName evidence="2">Peptidase A2 domain-containing protein</fullName>
    </submittedName>
</protein>
<dbReference type="AlphaFoldDB" id="A0A1I7SYW4"/>
<dbReference type="STRING" id="1561998.A0A1I7SYW4"/>
<evidence type="ECO:0000313" key="2">
    <source>
        <dbReference type="WBParaSite" id="Csp11.Scaffold354.g885.t1"/>
    </source>
</evidence>
<evidence type="ECO:0000313" key="1">
    <source>
        <dbReference type="Proteomes" id="UP000095282"/>
    </source>
</evidence>
<name>A0A1I7SYW4_9PELO</name>
<dbReference type="InterPro" id="IPR021109">
    <property type="entry name" value="Peptidase_aspartic_dom_sf"/>
</dbReference>
<dbReference type="GO" id="GO:0004190">
    <property type="term" value="F:aspartic-type endopeptidase activity"/>
    <property type="evidence" value="ECO:0007669"/>
    <property type="project" value="InterPro"/>
</dbReference>
<accession>A0A1I7SYW4</accession>
<dbReference type="PROSITE" id="PS00141">
    <property type="entry name" value="ASP_PROTEASE"/>
    <property type="match status" value="1"/>
</dbReference>
<dbReference type="SUPFAM" id="SSF50630">
    <property type="entry name" value="Acid proteases"/>
    <property type="match status" value="1"/>
</dbReference>
<dbReference type="Gene3D" id="2.40.70.10">
    <property type="entry name" value="Acid Proteases"/>
    <property type="match status" value="1"/>
</dbReference>
<dbReference type="Pfam" id="PF13650">
    <property type="entry name" value="Asp_protease_2"/>
    <property type="match status" value="1"/>
</dbReference>
<sequence>MTLITTSGDKITALIDTGASLSVILANRADELDLQIAGETRLSIAGFNSSMVAYTNIYVLSLKRTDSQSPLSFLITGTPSLPSPVFSIPPLSTNDKNFMVHNSIPIEIHNSGTQGTRSIDMIIGNDMIPGSLRNPRTEK</sequence>